<dbReference type="InterPro" id="IPR003594">
    <property type="entry name" value="HATPase_dom"/>
</dbReference>
<evidence type="ECO:0000256" key="13">
    <source>
        <dbReference type="SAM" id="Phobius"/>
    </source>
</evidence>
<dbReference type="GO" id="GO:0005886">
    <property type="term" value="C:plasma membrane"/>
    <property type="evidence" value="ECO:0007669"/>
    <property type="project" value="TreeGrafter"/>
</dbReference>
<dbReference type="InterPro" id="IPR036890">
    <property type="entry name" value="HATPase_C_sf"/>
</dbReference>
<keyword evidence="10 13" id="KW-1133">Transmembrane helix</keyword>
<keyword evidence="7" id="KW-0547">Nucleotide-binding</keyword>
<evidence type="ECO:0000256" key="6">
    <source>
        <dbReference type="ARBA" id="ARBA00022692"/>
    </source>
</evidence>
<evidence type="ECO:0000256" key="5">
    <source>
        <dbReference type="ARBA" id="ARBA00022679"/>
    </source>
</evidence>
<evidence type="ECO:0000313" key="16">
    <source>
        <dbReference type="Proteomes" id="UP000518605"/>
    </source>
</evidence>
<comment type="subcellular location">
    <subcellularLocation>
        <location evidence="2">Membrane</location>
        <topology evidence="2">Multi-pass membrane protein</topology>
    </subcellularLocation>
</comment>
<gene>
    <name evidence="15" type="ORF">FHS16_000452</name>
</gene>
<dbReference type="Proteomes" id="UP000518605">
    <property type="component" value="Unassembled WGS sequence"/>
</dbReference>
<evidence type="ECO:0000256" key="9">
    <source>
        <dbReference type="ARBA" id="ARBA00022840"/>
    </source>
</evidence>
<dbReference type="EC" id="2.7.13.3" evidence="3"/>
<dbReference type="PANTHER" id="PTHR45528:SF8">
    <property type="entry name" value="HISTIDINE KINASE"/>
    <property type="match status" value="1"/>
</dbReference>
<dbReference type="PROSITE" id="PS50109">
    <property type="entry name" value="HIS_KIN"/>
    <property type="match status" value="1"/>
</dbReference>
<keyword evidence="4" id="KW-0597">Phosphoprotein</keyword>
<evidence type="ECO:0000256" key="1">
    <source>
        <dbReference type="ARBA" id="ARBA00000085"/>
    </source>
</evidence>
<dbReference type="Gene3D" id="3.30.565.10">
    <property type="entry name" value="Histidine kinase-like ATPase, C-terminal domain"/>
    <property type="match status" value="1"/>
</dbReference>
<protein>
    <recommendedName>
        <fullName evidence="3">histidine kinase</fullName>
        <ecNumber evidence="3">2.7.13.3</ecNumber>
    </recommendedName>
</protein>
<keyword evidence="11" id="KW-0902">Two-component regulatory system</keyword>
<dbReference type="CDD" id="cd00082">
    <property type="entry name" value="HisKA"/>
    <property type="match status" value="1"/>
</dbReference>
<dbReference type="SUPFAM" id="SSF47384">
    <property type="entry name" value="Homodimeric domain of signal transducing histidine kinase"/>
    <property type="match status" value="1"/>
</dbReference>
<sequence>MNLNKLIVLLAVQWIIIVGIAITVTNRNGSVVTQWILFGVSIVVMGIILAMVLRFRVKLVHMSAELKRAVDGNFKTRLFAKEDAIWNEVVFSINEIIGQLEQVKIESVKSQSTRVSLLSSISHDIRTPLTSIIGYVDALKDGIAASEQEKQEYIAILSIKASALKEMIDEIFIMAKLDADEIPRKEETIDLGELTRELLIEFLPELKKNGIALETQISDVKYSVRADRMGLMRTIGNIVKNAVQYGKDGKVLGVDLLELDDEYKLIIWDRGPGIPEEELVHIFERSYRSDKARSSVSGGSGLGLAIARSLTEREGGRIVVQSKPWEKTSFGVFLPRDGLKIKKRLKNR</sequence>
<evidence type="ECO:0000256" key="7">
    <source>
        <dbReference type="ARBA" id="ARBA00022741"/>
    </source>
</evidence>
<evidence type="ECO:0000256" key="8">
    <source>
        <dbReference type="ARBA" id="ARBA00022777"/>
    </source>
</evidence>
<feature type="domain" description="Histidine kinase" evidence="14">
    <location>
        <begin position="120"/>
        <end position="338"/>
    </location>
</feature>
<dbReference type="Gene3D" id="1.10.287.130">
    <property type="match status" value="1"/>
</dbReference>
<dbReference type="InterPro" id="IPR003661">
    <property type="entry name" value="HisK_dim/P_dom"/>
</dbReference>
<keyword evidence="16" id="KW-1185">Reference proteome</keyword>
<keyword evidence="6 13" id="KW-0812">Transmembrane</keyword>
<name>A0A7W5C465_9BACL</name>
<dbReference type="Pfam" id="PF02518">
    <property type="entry name" value="HATPase_c"/>
    <property type="match status" value="1"/>
</dbReference>
<evidence type="ECO:0000256" key="11">
    <source>
        <dbReference type="ARBA" id="ARBA00023012"/>
    </source>
</evidence>
<dbReference type="GO" id="GO:0005524">
    <property type="term" value="F:ATP binding"/>
    <property type="evidence" value="ECO:0007669"/>
    <property type="project" value="UniProtKB-KW"/>
</dbReference>
<evidence type="ECO:0000313" key="15">
    <source>
        <dbReference type="EMBL" id="MBB3150420.1"/>
    </source>
</evidence>
<evidence type="ECO:0000256" key="4">
    <source>
        <dbReference type="ARBA" id="ARBA00022553"/>
    </source>
</evidence>
<dbReference type="PRINTS" id="PR00344">
    <property type="entry name" value="BCTRLSENSOR"/>
</dbReference>
<dbReference type="InterPro" id="IPR005467">
    <property type="entry name" value="His_kinase_dom"/>
</dbReference>
<dbReference type="AlphaFoldDB" id="A0A7W5C465"/>
<dbReference type="EMBL" id="JACHXW010000001">
    <property type="protein sequence ID" value="MBB3150420.1"/>
    <property type="molecule type" value="Genomic_DNA"/>
</dbReference>
<dbReference type="InterPro" id="IPR004358">
    <property type="entry name" value="Sig_transdc_His_kin-like_C"/>
</dbReference>
<feature type="transmembrane region" description="Helical" evidence="13">
    <location>
        <begin position="31"/>
        <end position="53"/>
    </location>
</feature>
<dbReference type="Pfam" id="PF00512">
    <property type="entry name" value="HisKA"/>
    <property type="match status" value="1"/>
</dbReference>
<keyword evidence="8 15" id="KW-0418">Kinase</keyword>
<accession>A0A7W5C465</accession>
<dbReference type="SUPFAM" id="SSF55874">
    <property type="entry name" value="ATPase domain of HSP90 chaperone/DNA topoisomerase II/histidine kinase"/>
    <property type="match status" value="1"/>
</dbReference>
<dbReference type="InterPro" id="IPR036097">
    <property type="entry name" value="HisK_dim/P_sf"/>
</dbReference>
<dbReference type="SMART" id="SM00388">
    <property type="entry name" value="HisKA"/>
    <property type="match status" value="1"/>
</dbReference>
<organism evidence="15 16">
    <name type="scientific">Paenibacillus endophyticus</name>
    <dbReference type="NCBI Taxonomy" id="1294268"/>
    <lineage>
        <taxon>Bacteria</taxon>
        <taxon>Bacillati</taxon>
        <taxon>Bacillota</taxon>
        <taxon>Bacilli</taxon>
        <taxon>Bacillales</taxon>
        <taxon>Paenibacillaceae</taxon>
        <taxon>Paenibacillus</taxon>
    </lineage>
</organism>
<keyword evidence="9" id="KW-0067">ATP-binding</keyword>
<dbReference type="PANTHER" id="PTHR45528">
    <property type="entry name" value="SENSOR HISTIDINE KINASE CPXA"/>
    <property type="match status" value="1"/>
</dbReference>
<proteinExistence type="predicted"/>
<dbReference type="InterPro" id="IPR050398">
    <property type="entry name" value="HssS/ArlS-like"/>
</dbReference>
<evidence type="ECO:0000256" key="2">
    <source>
        <dbReference type="ARBA" id="ARBA00004141"/>
    </source>
</evidence>
<evidence type="ECO:0000256" key="10">
    <source>
        <dbReference type="ARBA" id="ARBA00022989"/>
    </source>
</evidence>
<reference evidence="15 16" key="1">
    <citation type="submission" date="2020-08" db="EMBL/GenBank/DDBJ databases">
        <title>Genomic Encyclopedia of Type Strains, Phase III (KMG-III): the genomes of soil and plant-associated and newly described type strains.</title>
        <authorList>
            <person name="Whitman W."/>
        </authorList>
    </citation>
    <scope>NUCLEOTIDE SEQUENCE [LARGE SCALE GENOMIC DNA]</scope>
    <source>
        <strain evidence="15 16">CECT 8234</strain>
    </source>
</reference>
<keyword evidence="12 13" id="KW-0472">Membrane</keyword>
<evidence type="ECO:0000256" key="12">
    <source>
        <dbReference type="ARBA" id="ARBA00023136"/>
    </source>
</evidence>
<evidence type="ECO:0000256" key="3">
    <source>
        <dbReference type="ARBA" id="ARBA00012438"/>
    </source>
</evidence>
<comment type="caution">
    <text evidence="15">The sequence shown here is derived from an EMBL/GenBank/DDBJ whole genome shotgun (WGS) entry which is preliminary data.</text>
</comment>
<dbReference type="GO" id="GO:0000155">
    <property type="term" value="F:phosphorelay sensor kinase activity"/>
    <property type="evidence" value="ECO:0007669"/>
    <property type="project" value="InterPro"/>
</dbReference>
<dbReference type="SMART" id="SM00387">
    <property type="entry name" value="HATPase_c"/>
    <property type="match status" value="1"/>
</dbReference>
<comment type="catalytic activity">
    <reaction evidence="1">
        <text>ATP + protein L-histidine = ADP + protein N-phospho-L-histidine.</text>
        <dbReference type="EC" id="2.7.13.3"/>
    </reaction>
</comment>
<dbReference type="RefSeq" id="WP_183558221.1">
    <property type="nucleotide sequence ID" value="NZ_CBCSLB010000001.1"/>
</dbReference>
<keyword evidence="5" id="KW-0808">Transferase</keyword>
<evidence type="ECO:0000259" key="14">
    <source>
        <dbReference type="PROSITE" id="PS50109"/>
    </source>
</evidence>